<comment type="similarity">
    <text evidence="2 6">Belongs to the FPP/GGPP synthase family.</text>
</comment>
<dbReference type="GO" id="GO:0046872">
    <property type="term" value="F:metal ion binding"/>
    <property type="evidence" value="ECO:0007669"/>
    <property type="project" value="UniProtKB-KW"/>
</dbReference>
<comment type="cofactor">
    <cofactor evidence="1">
        <name>Mg(2+)</name>
        <dbReference type="ChEBI" id="CHEBI:18420"/>
    </cofactor>
</comment>
<protein>
    <submittedName>
        <fullName evidence="7">Geranylgeranyl pyrophosphate synthase</fullName>
    </submittedName>
</protein>
<dbReference type="PROSITE" id="PS00444">
    <property type="entry name" value="POLYPRENYL_SYNTHASE_2"/>
    <property type="match status" value="1"/>
</dbReference>
<dbReference type="PANTHER" id="PTHR12001">
    <property type="entry name" value="GERANYLGERANYL PYROPHOSPHATE SYNTHASE"/>
    <property type="match status" value="1"/>
</dbReference>
<comment type="caution">
    <text evidence="7">The sequence shown here is derived from an EMBL/GenBank/DDBJ whole genome shotgun (WGS) entry which is preliminary data.</text>
</comment>
<evidence type="ECO:0000256" key="2">
    <source>
        <dbReference type="ARBA" id="ARBA00006706"/>
    </source>
</evidence>
<organism evidence="7 8">
    <name type="scientific">Zestosphaera tikiterensis</name>
    <dbReference type="NCBI Taxonomy" id="1973259"/>
    <lineage>
        <taxon>Archaea</taxon>
        <taxon>Thermoproteota</taxon>
        <taxon>Thermoprotei</taxon>
        <taxon>Desulfurococcales</taxon>
        <taxon>Desulfurococcaceae</taxon>
        <taxon>Zestosphaera</taxon>
    </lineage>
</organism>
<accession>A0A2R7Y5S4</accession>
<evidence type="ECO:0000256" key="4">
    <source>
        <dbReference type="ARBA" id="ARBA00022723"/>
    </source>
</evidence>
<dbReference type="AlphaFoldDB" id="A0A2R7Y5S4"/>
<dbReference type="SFLD" id="SFLDG01017">
    <property type="entry name" value="Polyprenyl_Transferase_Like"/>
    <property type="match status" value="1"/>
</dbReference>
<evidence type="ECO:0000256" key="3">
    <source>
        <dbReference type="ARBA" id="ARBA00022679"/>
    </source>
</evidence>
<evidence type="ECO:0000313" key="7">
    <source>
        <dbReference type="EMBL" id="PUA32212.1"/>
    </source>
</evidence>
<dbReference type="Gene3D" id="1.10.600.10">
    <property type="entry name" value="Farnesyl Diphosphate Synthase"/>
    <property type="match status" value="1"/>
</dbReference>
<evidence type="ECO:0000313" key="8">
    <source>
        <dbReference type="Proteomes" id="UP000244093"/>
    </source>
</evidence>
<evidence type="ECO:0000256" key="6">
    <source>
        <dbReference type="RuleBase" id="RU004466"/>
    </source>
</evidence>
<evidence type="ECO:0000256" key="5">
    <source>
        <dbReference type="ARBA" id="ARBA00022842"/>
    </source>
</evidence>
<dbReference type="PROSITE" id="PS00723">
    <property type="entry name" value="POLYPRENYL_SYNTHASE_1"/>
    <property type="match status" value="1"/>
</dbReference>
<dbReference type="Pfam" id="PF00348">
    <property type="entry name" value="polyprenyl_synt"/>
    <property type="match status" value="1"/>
</dbReference>
<dbReference type="InterPro" id="IPR000092">
    <property type="entry name" value="Polyprenyl_synt"/>
</dbReference>
<dbReference type="InterPro" id="IPR033749">
    <property type="entry name" value="Polyprenyl_synt_CS"/>
</dbReference>
<keyword evidence="4" id="KW-0479">Metal-binding</keyword>
<dbReference type="Proteomes" id="UP000244093">
    <property type="component" value="Unassembled WGS sequence"/>
</dbReference>
<reference evidence="7 8" key="1">
    <citation type="journal article" date="2018" name="Syst. Appl. Microbiol.">
        <title>A new symbiotic nanoarchaeote (Candidatus Nanoclepta minutus) and its host (Zestosphaera tikiterensis gen. nov., sp. nov.) from a New Zealand hot spring.</title>
        <authorList>
            <person name="St John E."/>
            <person name="Liu Y."/>
            <person name="Podar M."/>
            <person name="Stott M.B."/>
            <person name="Meneghin J."/>
            <person name="Chen Z."/>
            <person name="Lagutin K."/>
            <person name="Mitchell K."/>
            <person name="Reysenbach A.L."/>
        </authorList>
    </citation>
    <scope>NUCLEOTIDE SEQUENCE [LARGE SCALE GENOMIC DNA]</scope>
    <source>
        <strain evidence="7">NZ3</strain>
    </source>
</reference>
<proteinExistence type="inferred from homology"/>
<dbReference type="SFLD" id="SFLDS00005">
    <property type="entry name" value="Isoprenoid_Synthase_Type_I"/>
    <property type="match status" value="1"/>
</dbReference>
<sequence length="336" mass="37196">MGLSDFNALLSYAKYVSSHVEEVIYDLLNKEPQKLYDASKHLIKAGGKRLRPLALVLSGRMYGLPENLGFIAGAAVEILHNFTLVHDDIMDKDTFRRGVPTVHVLYGVDMAILAGDTLFAKAYEALGLLERYVPAERLVKAFKELTWAAVTVAEGQALDMDFEGRMDVSLEEYLTMIYKKTAALFKASLNIGALLAGAPEKELKLLSEFAEGVGIAFQIRDDVLGLVGDEKTLGKPIYSDLREGKKTVLVIYALSKLSNEEKERISKVLGNRSASVEELRKVAELIISTGAVDYAEKLADEYLSRGLNALNMTNPQDFEAKEMLKNLALYVTSRTY</sequence>
<dbReference type="GO" id="GO:0004659">
    <property type="term" value="F:prenyltransferase activity"/>
    <property type="evidence" value="ECO:0007669"/>
    <property type="project" value="InterPro"/>
</dbReference>
<keyword evidence="5" id="KW-0460">Magnesium</keyword>
<dbReference type="GO" id="GO:0008299">
    <property type="term" value="P:isoprenoid biosynthetic process"/>
    <property type="evidence" value="ECO:0007669"/>
    <property type="project" value="InterPro"/>
</dbReference>
<gene>
    <name evidence="7" type="ORF">B7O98_05955</name>
</gene>
<dbReference type="EMBL" id="NBVN01000004">
    <property type="protein sequence ID" value="PUA32212.1"/>
    <property type="molecule type" value="Genomic_DNA"/>
</dbReference>
<dbReference type="PANTHER" id="PTHR12001:SF85">
    <property type="entry name" value="SHORT CHAIN ISOPRENYL DIPHOSPHATE SYNTHASE"/>
    <property type="match status" value="1"/>
</dbReference>
<dbReference type="InterPro" id="IPR008949">
    <property type="entry name" value="Isoprenoid_synthase_dom_sf"/>
</dbReference>
<name>A0A2R7Y5S4_9CREN</name>
<dbReference type="SUPFAM" id="SSF48576">
    <property type="entry name" value="Terpenoid synthases"/>
    <property type="match status" value="1"/>
</dbReference>
<keyword evidence="3 6" id="KW-0808">Transferase</keyword>
<evidence type="ECO:0000256" key="1">
    <source>
        <dbReference type="ARBA" id="ARBA00001946"/>
    </source>
</evidence>
<dbReference type="CDD" id="cd00685">
    <property type="entry name" value="Trans_IPPS_HT"/>
    <property type="match status" value="1"/>
</dbReference>